<dbReference type="RefSeq" id="WP_203375644.1">
    <property type="nucleotide sequence ID" value="NZ_JAENHP010000002.1"/>
</dbReference>
<name>A0ABS2A7I2_9ACTN</name>
<dbReference type="Pfam" id="PF00990">
    <property type="entry name" value="GGDEF"/>
    <property type="match status" value="1"/>
</dbReference>
<dbReference type="CDD" id="cd01948">
    <property type="entry name" value="EAL"/>
    <property type="match status" value="1"/>
</dbReference>
<dbReference type="Pfam" id="PF00563">
    <property type="entry name" value="EAL"/>
    <property type="match status" value="1"/>
</dbReference>
<evidence type="ECO:0000313" key="3">
    <source>
        <dbReference type="EMBL" id="MBM2615791.1"/>
    </source>
</evidence>
<dbReference type="InterPro" id="IPR029787">
    <property type="entry name" value="Nucleotide_cyclase"/>
</dbReference>
<evidence type="ECO:0000259" key="2">
    <source>
        <dbReference type="PROSITE" id="PS50887"/>
    </source>
</evidence>
<dbReference type="InterPro" id="IPR000160">
    <property type="entry name" value="GGDEF_dom"/>
</dbReference>
<dbReference type="PROSITE" id="PS50883">
    <property type="entry name" value="EAL"/>
    <property type="match status" value="1"/>
</dbReference>
<dbReference type="InterPro" id="IPR052155">
    <property type="entry name" value="Biofilm_reg_signaling"/>
</dbReference>
<dbReference type="InterPro" id="IPR035919">
    <property type="entry name" value="EAL_sf"/>
</dbReference>
<dbReference type="Gene3D" id="3.20.20.450">
    <property type="entry name" value="EAL domain"/>
    <property type="match status" value="1"/>
</dbReference>
<dbReference type="SMART" id="SM00267">
    <property type="entry name" value="GGDEF"/>
    <property type="match status" value="1"/>
</dbReference>
<dbReference type="Gene3D" id="3.30.70.270">
    <property type="match status" value="1"/>
</dbReference>
<dbReference type="SMART" id="SM00052">
    <property type="entry name" value="EAL"/>
    <property type="match status" value="1"/>
</dbReference>
<dbReference type="Proteomes" id="UP000632138">
    <property type="component" value="Unassembled WGS sequence"/>
</dbReference>
<evidence type="ECO:0000259" key="1">
    <source>
        <dbReference type="PROSITE" id="PS50883"/>
    </source>
</evidence>
<dbReference type="PANTHER" id="PTHR44757:SF2">
    <property type="entry name" value="BIOFILM ARCHITECTURE MAINTENANCE PROTEIN MBAA"/>
    <property type="match status" value="1"/>
</dbReference>
<dbReference type="PROSITE" id="PS50887">
    <property type="entry name" value="GGDEF"/>
    <property type="match status" value="1"/>
</dbReference>
<accession>A0ABS2A7I2</accession>
<dbReference type="PANTHER" id="PTHR44757">
    <property type="entry name" value="DIGUANYLATE CYCLASE DGCP"/>
    <property type="match status" value="1"/>
</dbReference>
<feature type="domain" description="GGDEF" evidence="2">
    <location>
        <begin position="33"/>
        <end position="164"/>
    </location>
</feature>
<comment type="caution">
    <text evidence="3">The sequence shown here is derived from an EMBL/GenBank/DDBJ whole genome shotgun (WGS) entry which is preliminary data.</text>
</comment>
<dbReference type="CDD" id="cd01949">
    <property type="entry name" value="GGDEF"/>
    <property type="match status" value="1"/>
</dbReference>
<organism evidence="3 4">
    <name type="scientific">Paractinoplanes ovalisporus</name>
    <dbReference type="NCBI Taxonomy" id="2810368"/>
    <lineage>
        <taxon>Bacteria</taxon>
        <taxon>Bacillati</taxon>
        <taxon>Actinomycetota</taxon>
        <taxon>Actinomycetes</taxon>
        <taxon>Micromonosporales</taxon>
        <taxon>Micromonosporaceae</taxon>
        <taxon>Paractinoplanes</taxon>
    </lineage>
</organism>
<dbReference type="SUPFAM" id="SSF141868">
    <property type="entry name" value="EAL domain-like"/>
    <property type="match status" value="1"/>
</dbReference>
<keyword evidence="4" id="KW-1185">Reference proteome</keyword>
<evidence type="ECO:0000313" key="4">
    <source>
        <dbReference type="Proteomes" id="UP000632138"/>
    </source>
</evidence>
<feature type="domain" description="EAL" evidence="1">
    <location>
        <begin position="173"/>
        <end position="415"/>
    </location>
</feature>
<sequence>MADSENDQLTGVMGRSGFLQRLDRAAAGFQRGDPPAALVVDLDDFTTVNDVLGYVVGDRILVAVAALLRDAVREGDLVGRLGGDQFAVLAPGIAVPDLEELAERLQVALASPVEADGRPISARASIGVAHGAPGDTGGDLLSKADMALRAAKDRGRGRPAHYESGLKRRFLDQAALLDGLHEAVEGGQLELVYQPIVRLGEGGLTGLEALARWQHPTRGPIMPGDFIPIAERSGLIVPLGRWMLAEACRQQEADWPETYVNVSAHQLREPGFADEVARAVTAPERLIIEVTEDALAEETVLDTLRAVRAQGVRVSLDDFGAGRGSLPALAAAPIDVIKLHGSMTEQIISSPRPAAVARAVAAVADELGIVAIAKAVESAAQAERLHELGYRQGMGFHYAVPQPARAIPLFLADEALLTMMS</sequence>
<dbReference type="SUPFAM" id="SSF55073">
    <property type="entry name" value="Nucleotide cyclase"/>
    <property type="match status" value="1"/>
</dbReference>
<dbReference type="InterPro" id="IPR001633">
    <property type="entry name" value="EAL_dom"/>
</dbReference>
<dbReference type="InterPro" id="IPR043128">
    <property type="entry name" value="Rev_trsase/Diguanyl_cyclase"/>
</dbReference>
<proteinExistence type="predicted"/>
<dbReference type="EMBL" id="JAENHP010000002">
    <property type="protein sequence ID" value="MBM2615791.1"/>
    <property type="molecule type" value="Genomic_DNA"/>
</dbReference>
<protein>
    <submittedName>
        <fullName evidence="3">EAL domain-containing protein</fullName>
    </submittedName>
</protein>
<dbReference type="NCBIfam" id="TIGR00254">
    <property type="entry name" value="GGDEF"/>
    <property type="match status" value="1"/>
</dbReference>
<gene>
    <name evidence="3" type="ORF">JIG36_09510</name>
</gene>
<reference evidence="3 4" key="1">
    <citation type="submission" date="2021-01" db="EMBL/GenBank/DDBJ databases">
        <title>Actinoplanes sp. nov. LDG1-06 isolated from lichen.</title>
        <authorList>
            <person name="Saeng-In P."/>
            <person name="Phongsopitanun W."/>
            <person name="Kanchanasin P."/>
            <person name="Yuki M."/>
            <person name="Kudo T."/>
            <person name="Ohkuma M."/>
            <person name="Tanasupawat S."/>
        </authorList>
    </citation>
    <scope>NUCLEOTIDE SEQUENCE [LARGE SCALE GENOMIC DNA]</scope>
    <source>
        <strain evidence="3 4">LDG1-06</strain>
    </source>
</reference>